<dbReference type="EMBL" id="JAHFXF010002245">
    <property type="protein sequence ID" value="KAG9658595.1"/>
    <property type="molecule type" value="Genomic_DNA"/>
</dbReference>
<dbReference type="PANTHER" id="PTHR43037:SF5">
    <property type="entry name" value="FERULOYL ESTERASE"/>
    <property type="match status" value="1"/>
</dbReference>
<dbReference type="InterPro" id="IPR050955">
    <property type="entry name" value="Plant_Biomass_Hydrol_Est"/>
</dbReference>
<comment type="caution">
    <text evidence="3">The sequence shown here is derived from an EMBL/GenBank/DDBJ whole genome shotgun (WGS) entry which is preliminary data.</text>
</comment>
<keyword evidence="1" id="KW-0732">Signal</keyword>
<evidence type="ECO:0000256" key="2">
    <source>
        <dbReference type="ARBA" id="ARBA00022801"/>
    </source>
</evidence>
<dbReference type="InterPro" id="IPR029058">
    <property type="entry name" value="AB_hydrolase_fold"/>
</dbReference>
<name>A0A9P8DVX0_AURME</name>
<evidence type="ECO:0000256" key="1">
    <source>
        <dbReference type="ARBA" id="ARBA00022729"/>
    </source>
</evidence>
<feature type="non-terminal residue" evidence="3">
    <location>
        <position position="339"/>
    </location>
</feature>
<sequence>MPKSKKILTTKDVPSQFLEAAFMVGHVPQMALQSDPRISYSLYVPPEPYKSLAANPGDSKSKKLPLLVNIHGTRRNLSAIYGEFKTFADSTPCAVLQPLFPAGLEGPNDLDSYKKLRSKSVCSDLALLSILDEVATRWPHIDTDKIFLMGFSGGGQFAQRFLYIYPDRLFAVSIGAPGKVTLLDELQDWPKGIKNVQHVFDRPIDLNLIKAVDIHMVVGSKDIGAHGGDDFKKWQQAMKVKVKDAGSNEEATLTSNIDASGVGQGRLGTLQKVRRSWKEQGIETRLDIVDGVGKKNLNVNSCKRTKRTAAGIPTWSPTVVLICRSTAYVWQSGRDAQFS</sequence>
<reference evidence="3" key="1">
    <citation type="journal article" date="2021" name="J Fungi (Basel)">
        <title>Virulence traits and population genomics of the black yeast Aureobasidium melanogenum.</title>
        <authorList>
            <person name="Cernosa A."/>
            <person name="Sun X."/>
            <person name="Gostincar C."/>
            <person name="Fang C."/>
            <person name="Gunde-Cimerman N."/>
            <person name="Song Z."/>
        </authorList>
    </citation>
    <scope>NUCLEOTIDE SEQUENCE</scope>
    <source>
        <strain evidence="3">EXF-9911</strain>
    </source>
</reference>
<organism evidence="3 4">
    <name type="scientific">Aureobasidium melanogenum</name>
    <name type="common">Aureobasidium pullulans var. melanogenum</name>
    <dbReference type="NCBI Taxonomy" id="46634"/>
    <lineage>
        <taxon>Eukaryota</taxon>
        <taxon>Fungi</taxon>
        <taxon>Dikarya</taxon>
        <taxon>Ascomycota</taxon>
        <taxon>Pezizomycotina</taxon>
        <taxon>Dothideomycetes</taxon>
        <taxon>Dothideomycetidae</taxon>
        <taxon>Dothideales</taxon>
        <taxon>Saccotheciaceae</taxon>
        <taxon>Aureobasidium</taxon>
    </lineage>
</organism>
<dbReference type="AlphaFoldDB" id="A0A9P8DVX0"/>
<proteinExistence type="predicted"/>
<dbReference type="GO" id="GO:0016787">
    <property type="term" value="F:hydrolase activity"/>
    <property type="evidence" value="ECO:0007669"/>
    <property type="project" value="UniProtKB-KW"/>
</dbReference>
<protein>
    <submittedName>
        <fullName evidence="3">Poly hydrolase</fullName>
    </submittedName>
</protein>
<dbReference type="Proteomes" id="UP000779574">
    <property type="component" value="Unassembled WGS sequence"/>
</dbReference>
<keyword evidence="2 3" id="KW-0378">Hydrolase</keyword>
<dbReference type="PANTHER" id="PTHR43037">
    <property type="entry name" value="UNNAMED PRODUCT-RELATED"/>
    <property type="match status" value="1"/>
</dbReference>
<reference evidence="3" key="2">
    <citation type="submission" date="2021-08" db="EMBL/GenBank/DDBJ databases">
        <authorList>
            <person name="Gostincar C."/>
            <person name="Sun X."/>
            <person name="Song Z."/>
            <person name="Gunde-Cimerman N."/>
        </authorList>
    </citation>
    <scope>NUCLEOTIDE SEQUENCE</scope>
    <source>
        <strain evidence="3">EXF-9911</strain>
    </source>
</reference>
<dbReference type="Gene3D" id="3.40.50.1820">
    <property type="entry name" value="alpha/beta hydrolase"/>
    <property type="match status" value="1"/>
</dbReference>
<gene>
    <name evidence="3" type="ORF">KCU76_g19887</name>
</gene>
<evidence type="ECO:0000313" key="4">
    <source>
        <dbReference type="Proteomes" id="UP000779574"/>
    </source>
</evidence>
<dbReference type="OrthoDB" id="2334691at2759"/>
<accession>A0A9P8DVX0</accession>
<evidence type="ECO:0000313" key="3">
    <source>
        <dbReference type="EMBL" id="KAG9658595.1"/>
    </source>
</evidence>
<dbReference type="SUPFAM" id="SSF53474">
    <property type="entry name" value="alpha/beta-Hydrolases"/>
    <property type="match status" value="1"/>
</dbReference>